<reference evidence="2" key="3">
    <citation type="submission" date="2022-06" db="UniProtKB">
        <authorList>
            <consortium name="EnsemblPlants"/>
        </authorList>
    </citation>
    <scope>IDENTIFICATION</scope>
</reference>
<keyword evidence="3" id="KW-1185">Reference proteome</keyword>
<proteinExistence type="predicted"/>
<evidence type="ECO:0000256" key="1">
    <source>
        <dbReference type="SAM" id="MobiDB-lite"/>
    </source>
</evidence>
<dbReference type="AlphaFoldDB" id="A0A8R7PDK8"/>
<protein>
    <submittedName>
        <fullName evidence="2">Uncharacterized protein</fullName>
    </submittedName>
</protein>
<evidence type="ECO:0000313" key="3">
    <source>
        <dbReference type="Proteomes" id="UP000015106"/>
    </source>
</evidence>
<reference evidence="2" key="2">
    <citation type="submission" date="2018-03" db="EMBL/GenBank/DDBJ databases">
        <title>The Triticum urartu genome reveals the dynamic nature of wheat genome evolution.</title>
        <authorList>
            <person name="Ling H."/>
            <person name="Ma B."/>
            <person name="Shi X."/>
            <person name="Liu H."/>
            <person name="Dong L."/>
            <person name="Sun H."/>
            <person name="Cao Y."/>
            <person name="Gao Q."/>
            <person name="Zheng S."/>
            <person name="Li Y."/>
            <person name="Yu Y."/>
            <person name="Du H."/>
            <person name="Qi M."/>
            <person name="Li Y."/>
            <person name="Yu H."/>
            <person name="Cui Y."/>
            <person name="Wang N."/>
            <person name="Chen C."/>
            <person name="Wu H."/>
            <person name="Zhao Y."/>
            <person name="Zhang J."/>
            <person name="Li Y."/>
            <person name="Zhou W."/>
            <person name="Zhang B."/>
            <person name="Hu W."/>
            <person name="Eijk M."/>
            <person name="Tang J."/>
            <person name="Witsenboer H."/>
            <person name="Zhao S."/>
            <person name="Li Z."/>
            <person name="Zhang A."/>
            <person name="Wang D."/>
            <person name="Liang C."/>
        </authorList>
    </citation>
    <scope>NUCLEOTIDE SEQUENCE [LARGE SCALE GENOMIC DNA]</scope>
    <source>
        <strain evidence="2">cv. G1812</strain>
    </source>
</reference>
<organism evidence="2 3">
    <name type="scientific">Triticum urartu</name>
    <name type="common">Red wild einkorn</name>
    <name type="synonym">Crithodium urartu</name>
    <dbReference type="NCBI Taxonomy" id="4572"/>
    <lineage>
        <taxon>Eukaryota</taxon>
        <taxon>Viridiplantae</taxon>
        <taxon>Streptophyta</taxon>
        <taxon>Embryophyta</taxon>
        <taxon>Tracheophyta</taxon>
        <taxon>Spermatophyta</taxon>
        <taxon>Magnoliopsida</taxon>
        <taxon>Liliopsida</taxon>
        <taxon>Poales</taxon>
        <taxon>Poaceae</taxon>
        <taxon>BOP clade</taxon>
        <taxon>Pooideae</taxon>
        <taxon>Triticodae</taxon>
        <taxon>Triticeae</taxon>
        <taxon>Triticinae</taxon>
        <taxon>Triticum</taxon>
    </lineage>
</organism>
<feature type="region of interest" description="Disordered" evidence="1">
    <location>
        <begin position="14"/>
        <end position="109"/>
    </location>
</feature>
<sequence>HLCLLRCIELTPSSSVTQQPPAASRHQPRPRPPTGCTRCGSTFYEGAGRPQPWTRPRRAELAATAPVLPTGQGYSPAWRSAAEAGEASLHGPHLASSQGLKATAPRGAARRTRGALAAMGHGPWRAALAATAPVWPPATVPSGGPHLVLVGI</sequence>
<dbReference type="EnsemblPlants" id="TuG1812G0200002371.01.T01">
    <property type="protein sequence ID" value="TuG1812G0200002371.01.T01.cds323186"/>
    <property type="gene ID" value="TuG1812G0200002371.01"/>
</dbReference>
<evidence type="ECO:0000313" key="2">
    <source>
        <dbReference type="EnsemblPlants" id="TuG1812G0200002371.01.T01.cds323186"/>
    </source>
</evidence>
<dbReference type="Gramene" id="TuG1812G0200002371.01.T01">
    <property type="protein sequence ID" value="TuG1812G0200002371.01.T01.cds323186"/>
    <property type="gene ID" value="TuG1812G0200002371.01"/>
</dbReference>
<dbReference type="Proteomes" id="UP000015106">
    <property type="component" value="Chromosome 2"/>
</dbReference>
<accession>A0A8R7PDK8</accession>
<name>A0A8R7PDK8_TRIUA</name>
<reference evidence="3" key="1">
    <citation type="journal article" date="2013" name="Nature">
        <title>Draft genome of the wheat A-genome progenitor Triticum urartu.</title>
        <authorList>
            <person name="Ling H.Q."/>
            <person name="Zhao S."/>
            <person name="Liu D."/>
            <person name="Wang J."/>
            <person name="Sun H."/>
            <person name="Zhang C."/>
            <person name="Fan H."/>
            <person name="Li D."/>
            <person name="Dong L."/>
            <person name="Tao Y."/>
            <person name="Gao C."/>
            <person name="Wu H."/>
            <person name="Li Y."/>
            <person name="Cui Y."/>
            <person name="Guo X."/>
            <person name="Zheng S."/>
            <person name="Wang B."/>
            <person name="Yu K."/>
            <person name="Liang Q."/>
            <person name="Yang W."/>
            <person name="Lou X."/>
            <person name="Chen J."/>
            <person name="Feng M."/>
            <person name="Jian J."/>
            <person name="Zhang X."/>
            <person name="Luo G."/>
            <person name="Jiang Y."/>
            <person name="Liu J."/>
            <person name="Wang Z."/>
            <person name="Sha Y."/>
            <person name="Zhang B."/>
            <person name="Wu H."/>
            <person name="Tang D."/>
            <person name="Shen Q."/>
            <person name="Xue P."/>
            <person name="Zou S."/>
            <person name="Wang X."/>
            <person name="Liu X."/>
            <person name="Wang F."/>
            <person name="Yang Y."/>
            <person name="An X."/>
            <person name="Dong Z."/>
            <person name="Zhang K."/>
            <person name="Zhang X."/>
            <person name="Luo M.C."/>
            <person name="Dvorak J."/>
            <person name="Tong Y."/>
            <person name="Wang J."/>
            <person name="Yang H."/>
            <person name="Li Z."/>
            <person name="Wang D."/>
            <person name="Zhang A."/>
            <person name="Wang J."/>
        </authorList>
    </citation>
    <scope>NUCLEOTIDE SEQUENCE</scope>
    <source>
        <strain evidence="3">cv. G1812</strain>
    </source>
</reference>